<dbReference type="PROSITE" id="PS50889">
    <property type="entry name" value="S4"/>
    <property type="match status" value="1"/>
</dbReference>
<evidence type="ECO:0000259" key="6">
    <source>
        <dbReference type="SMART" id="SM00363"/>
    </source>
</evidence>
<dbReference type="EMBL" id="DXEX01000258">
    <property type="protein sequence ID" value="HIX60464.1"/>
    <property type="molecule type" value="Genomic_DNA"/>
</dbReference>
<dbReference type="Gene3D" id="3.30.70.580">
    <property type="entry name" value="Pseudouridine synthase I, catalytic domain, N-terminal subdomain"/>
    <property type="match status" value="1"/>
</dbReference>
<reference evidence="7" key="2">
    <citation type="submission" date="2021-04" db="EMBL/GenBank/DDBJ databases">
        <authorList>
            <person name="Gilroy R."/>
        </authorList>
    </citation>
    <scope>NUCLEOTIDE SEQUENCE</scope>
    <source>
        <strain evidence="7">ChiSjej1B19-8411</strain>
    </source>
</reference>
<dbReference type="PROSITE" id="PS01149">
    <property type="entry name" value="PSI_RSU"/>
    <property type="match status" value="1"/>
</dbReference>
<feature type="domain" description="RNA-binding S4" evidence="6">
    <location>
        <begin position="1"/>
        <end position="59"/>
    </location>
</feature>
<dbReference type="InterPro" id="IPR036986">
    <property type="entry name" value="S4_RNA-bd_sf"/>
</dbReference>
<dbReference type="InterPro" id="IPR020094">
    <property type="entry name" value="TruA/RsuA/RluB/E/F_N"/>
</dbReference>
<dbReference type="GO" id="GO:0120159">
    <property type="term" value="F:rRNA pseudouridine synthase activity"/>
    <property type="evidence" value="ECO:0007669"/>
    <property type="project" value="UniProtKB-ARBA"/>
</dbReference>
<evidence type="ECO:0000313" key="8">
    <source>
        <dbReference type="Proteomes" id="UP000886817"/>
    </source>
</evidence>
<dbReference type="GO" id="GO:0003723">
    <property type="term" value="F:RNA binding"/>
    <property type="evidence" value="ECO:0007669"/>
    <property type="project" value="UniProtKB-KW"/>
</dbReference>
<dbReference type="InterPro" id="IPR042092">
    <property type="entry name" value="PsdUridine_s_RsuA/RluB/E/F_cat"/>
</dbReference>
<evidence type="ECO:0000313" key="7">
    <source>
        <dbReference type="EMBL" id="HIX60464.1"/>
    </source>
</evidence>
<gene>
    <name evidence="7" type="ORF">IAA45_12225</name>
</gene>
<dbReference type="SMART" id="SM00363">
    <property type="entry name" value="S4"/>
    <property type="match status" value="1"/>
</dbReference>
<dbReference type="SUPFAM" id="SSF55120">
    <property type="entry name" value="Pseudouridine synthase"/>
    <property type="match status" value="1"/>
</dbReference>
<dbReference type="PANTHER" id="PTHR47683:SF4">
    <property type="entry name" value="PSEUDOURIDINE SYNTHASE"/>
    <property type="match status" value="1"/>
</dbReference>
<dbReference type="Gene3D" id="3.30.70.1560">
    <property type="entry name" value="Alpha-L RNA-binding motif"/>
    <property type="match status" value="1"/>
</dbReference>
<dbReference type="InterPro" id="IPR050343">
    <property type="entry name" value="RsuA_PseudoU_synthase"/>
</dbReference>
<dbReference type="GO" id="GO:0000455">
    <property type="term" value="P:enzyme-directed rRNA pseudouridine synthesis"/>
    <property type="evidence" value="ECO:0007669"/>
    <property type="project" value="UniProtKB-ARBA"/>
</dbReference>
<dbReference type="EC" id="5.4.99.-" evidence="5"/>
<dbReference type="CDD" id="cd02553">
    <property type="entry name" value="PseudoU_synth_RsuA"/>
    <property type="match status" value="1"/>
</dbReference>
<dbReference type="CDD" id="cd00165">
    <property type="entry name" value="S4"/>
    <property type="match status" value="1"/>
</dbReference>
<dbReference type="Proteomes" id="UP000886817">
    <property type="component" value="Unassembled WGS sequence"/>
</dbReference>
<dbReference type="GO" id="GO:0005829">
    <property type="term" value="C:cytosol"/>
    <property type="evidence" value="ECO:0007669"/>
    <property type="project" value="UniProtKB-ARBA"/>
</dbReference>
<dbReference type="Gene3D" id="3.10.290.10">
    <property type="entry name" value="RNA-binding S4 domain"/>
    <property type="match status" value="1"/>
</dbReference>
<evidence type="ECO:0000256" key="2">
    <source>
        <dbReference type="ARBA" id="ARBA00022884"/>
    </source>
</evidence>
<proteinExistence type="inferred from homology"/>
<accession>A0A9D1WJQ9</accession>
<dbReference type="Pfam" id="PF00849">
    <property type="entry name" value="PseudoU_synth_2"/>
    <property type="match status" value="1"/>
</dbReference>
<sequence length="237" mass="26159">MRLDKFLCEMGFGSRSQIKNDLKKKQVTVNGQTAIRPEQKIDPESDSVCYKGQPVQYAAYVYYLLNKPAGCVSATEDASCKTVLDYLTGVARKDLFPVGRLDKDTEGLLVLTNDGNLAHRLLSPKKHVPKTYYAKVAGCVQEEHIAQFAEGISIGDEKPTLPARLEILSSGESSEILLTITEGRFHQVKRMFQAIGCEVTYLKRVSMGGLQLDGSLAPGEYRTLTEEEVALLQKGNP</sequence>
<dbReference type="SUPFAM" id="SSF55174">
    <property type="entry name" value="Alpha-L RNA-binding motif"/>
    <property type="match status" value="1"/>
</dbReference>
<dbReference type="InterPro" id="IPR000748">
    <property type="entry name" value="PsdUridine_synth_RsuA/RluB/E/F"/>
</dbReference>
<keyword evidence="2 4" id="KW-0694">RNA-binding</keyword>
<dbReference type="PANTHER" id="PTHR47683">
    <property type="entry name" value="PSEUDOURIDINE SYNTHASE FAMILY PROTEIN-RELATED"/>
    <property type="match status" value="1"/>
</dbReference>
<keyword evidence="3 5" id="KW-0413">Isomerase</keyword>
<dbReference type="InterPro" id="IPR020103">
    <property type="entry name" value="PsdUridine_synth_cat_dom_sf"/>
</dbReference>
<dbReference type="AlphaFoldDB" id="A0A9D1WJQ9"/>
<dbReference type="InterPro" id="IPR018496">
    <property type="entry name" value="PsdUridine_synth_RsuA/RluB_CS"/>
</dbReference>
<comment type="caution">
    <text evidence="7">The sequence shown here is derived from an EMBL/GenBank/DDBJ whole genome shotgun (WGS) entry which is preliminary data.</text>
</comment>
<evidence type="ECO:0000256" key="1">
    <source>
        <dbReference type="ARBA" id="ARBA00008348"/>
    </source>
</evidence>
<dbReference type="NCBIfam" id="TIGR00093">
    <property type="entry name" value="pseudouridine synthase"/>
    <property type="match status" value="1"/>
</dbReference>
<evidence type="ECO:0000256" key="4">
    <source>
        <dbReference type="PROSITE-ProRule" id="PRU00182"/>
    </source>
</evidence>
<organism evidence="7 8">
    <name type="scientific">Candidatus Blautia gallistercoris</name>
    <dbReference type="NCBI Taxonomy" id="2838490"/>
    <lineage>
        <taxon>Bacteria</taxon>
        <taxon>Bacillati</taxon>
        <taxon>Bacillota</taxon>
        <taxon>Clostridia</taxon>
        <taxon>Lachnospirales</taxon>
        <taxon>Lachnospiraceae</taxon>
        <taxon>Blautia</taxon>
    </lineage>
</organism>
<name>A0A9D1WJQ9_9FIRM</name>
<dbReference type="InterPro" id="IPR006145">
    <property type="entry name" value="PsdUridine_synth_RsuA/RluA"/>
</dbReference>
<dbReference type="Pfam" id="PF01479">
    <property type="entry name" value="S4"/>
    <property type="match status" value="1"/>
</dbReference>
<comment type="similarity">
    <text evidence="1 5">Belongs to the pseudouridine synthase RsuA family.</text>
</comment>
<reference evidence="7" key="1">
    <citation type="journal article" date="2021" name="PeerJ">
        <title>Extensive microbial diversity within the chicken gut microbiome revealed by metagenomics and culture.</title>
        <authorList>
            <person name="Gilroy R."/>
            <person name="Ravi A."/>
            <person name="Getino M."/>
            <person name="Pursley I."/>
            <person name="Horton D.L."/>
            <person name="Alikhan N.F."/>
            <person name="Baker D."/>
            <person name="Gharbi K."/>
            <person name="Hall N."/>
            <person name="Watson M."/>
            <person name="Adriaenssens E.M."/>
            <person name="Foster-Nyarko E."/>
            <person name="Jarju S."/>
            <person name="Secka A."/>
            <person name="Antonio M."/>
            <person name="Oren A."/>
            <person name="Chaudhuri R.R."/>
            <person name="La Ragione R."/>
            <person name="Hildebrand F."/>
            <person name="Pallen M.J."/>
        </authorList>
    </citation>
    <scope>NUCLEOTIDE SEQUENCE</scope>
    <source>
        <strain evidence="7">ChiSjej1B19-8411</strain>
    </source>
</reference>
<evidence type="ECO:0000256" key="5">
    <source>
        <dbReference type="RuleBase" id="RU003887"/>
    </source>
</evidence>
<dbReference type="FunFam" id="3.30.70.1560:FF:000001">
    <property type="entry name" value="Pseudouridine synthase"/>
    <property type="match status" value="1"/>
</dbReference>
<evidence type="ECO:0000256" key="3">
    <source>
        <dbReference type="ARBA" id="ARBA00023235"/>
    </source>
</evidence>
<dbReference type="InterPro" id="IPR002942">
    <property type="entry name" value="S4_RNA-bd"/>
</dbReference>
<protein>
    <recommendedName>
        <fullName evidence="5">Pseudouridine synthase</fullName>
        <ecNumber evidence="5">5.4.99.-</ecNumber>
    </recommendedName>
</protein>